<dbReference type="STRING" id="1007099.SAMN05216287_0453"/>
<dbReference type="PROSITE" id="PS00211">
    <property type="entry name" value="ABC_TRANSPORTER_1"/>
    <property type="match status" value="1"/>
</dbReference>
<protein>
    <submittedName>
        <fullName evidence="6">NitT/TauT family transport system ATP-binding protein</fullName>
    </submittedName>
</protein>
<dbReference type="EMBL" id="FNNU01000001">
    <property type="protein sequence ID" value="SDW22554.1"/>
    <property type="molecule type" value="Genomic_DNA"/>
</dbReference>
<dbReference type="AlphaFoldDB" id="A0A1H2RUV7"/>
<dbReference type="SUPFAM" id="SSF52540">
    <property type="entry name" value="P-loop containing nucleoside triphosphate hydrolases"/>
    <property type="match status" value="1"/>
</dbReference>
<dbReference type="PANTHER" id="PTHR42788">
    <property type="entry name" value="TAURINE IMPORT ATP-BINDING PROTEIN-RELATED"/>
    <property type="match status" value="1"/>
</dbReference>
<evidence type="ECO:0000259" key="5">
    <source>
        <dbReference type="PROSITE" id="PS50893"/>
    </source>
</evidence>
<evidence type="ECO:0000256" key="2">
    <source>
        <dbReference type="ARBA" id="ARBA00022448"/>
    </source>
</evidence>
<organism evidence="6 7">
    <name type="scientific">Pseudomonas kuykendallii</name>
    <dbReference type="NCBI Taxonomy" id="1007099"/>
    <lineage>
        <taxon>Bacteria</taxon>
        <taxon>Pseudomonadati</taxon>
        <taxon>Pseudomonadota</taxon>
        <taxon>Gammaproteobacteria</taxon>
        <taxon>Pseudomonadales</taxon>
        <taxon>Pseudomonadaceae</taxon>
        <taxon>Pseudomonas</taxon>
    </lineage>
</organism>
<dbReference type="Gene3D" id="3.40.50.300">
    <property type="entry name" value="P-loop containing nucleotide triphosphate hydrolases"/>
    <property type="match status" value="1"/>
</dbReference>
<dbReference type="RefSeq" id="WP_090224249.1">
    <property type="nucleotide sequence ID" value="NZ_FNNU01000001.1"/>
</dbReference>
<evidence type="ECO:0000313" key="7">
    <source>
        <dbReference type="Proteomes" id="UP000243778"/>
    </source>
</evidence>
<evidence type="ECO:0000256" key="4">
    <source>
        <dbReference type="ARBA" id="ARBA00022840"/>
    </source>
</evidence>
<accession>A0A1H2RUV7</accession>
<sequence length="290" mass="31830">MNSATQLNRLAVLDHSRLARSQEGSSRKGHISVRNVQVEFGSDAGRRVAVQDANLEIRPGEFVCLLGPSGCGKSTLLNAVAGFVEPCAGELRVDGQRVKGPGPERGMVFQQHSLFPWKTVKENVAFGPLMAGVGKFEADQVGRTFLGLVGLSAYEDAFPETLSGGMQQRVGIARALANYPSVLLMDEPFGALDAQTRIMMQENLLDIWREFHNTVLFVTHDIDEAVFLSDRIVVMSASPGRIIADIPVRLPRPRSQDLLTEPAFIALKRECLALIRQETLHAFEQQNATH</sequence>
<dbReference type="OrthoDB" id="9802264at2"/>
<keyword evidence="3" id="KW-0547">Nucleotide-binding</keyword>
<keyword evidence="4 6" id="KW-0067">ATP-binding</keyword>
<gene>
    <name evidence="6" type="ORF">SAMN05216287_0453</name>
</gene>
<name>A0A1H2RUV7_9PSED</name>
<dbReference type="Pfam" id="PF00005">
    <property type="entry name" value="ABC_tran"/>
    <property type="match status" value="1"/>
</dbReference>
<dbReference type="Proteomes" id="UP000243778">
    <property type="component" value="Unassembled WGS sequence"/>
</dbReference>
<comment type="similarity">
    <text evidence="1">Belongs to the ABC transporter superfamily.</text>
</comment>
<dbReference type="PROSITE" id="PS50893">
    <property type="entry name" value="ABC_TRANSPORTER_2"/>
    <property type="match status" value="1"/>
</dbReference>
<keyword evidence="2" id="KW-0813">Transport</keyword>
<dbReference type="CDD" id="cd03293">
    <property type="entry name" value="ABC_NrtD_SsuB_transporters"/>
    <property type="match status" value="1"/>
</dbReference>
<proteinExistence type="inferred from homology"/>
<dbReference type="InterPro" id="IPR003593">
    <property type="entry name" value="AAA+_ATPase"/>
</dbReference>
<reference evidence="7" key="1">
    <citation type="submission" date="2016-10" db="EMBL/GenBank/DDBJ databases">
        <authorList>
            <person name="Varghese N."/>
            <person name="Submissions S."/>
        </authorList>
    </citation>
    <scope>NUCLEOTIDE SEQUENCE [LARGE SCALE GENOMIC DNA]</scope>
    <source>
        <strain evidence="7">NRRL B-59562</strain>
    </source>
</reference>
<dbReference type="PANTHER" id="PTHR42788:SF13">
    <property type="entry name" value="ALIPHATIC SULFONATES IMPORT ATP-BINDING PROTEIN SSUB"/>
    <property type="match status" value="1"/>
</dbReference>
<dbReference type="InterPro" id="IPR027417">
    <property type="entry name" value="P-loop_NTPase"/>
</dbReference>
<feature type="domain" description="ABC transporter" evidence="5">
    <location>
        <begin position="33"/>
        <end position="262"/>
    </location>
</feature>
<dbReference type="InterPro" id="IPR003439">
    <property type="entry name" value="ABC_transporter-like_ATP-bd"/>
</dbReference>
<dbReference type="InterPro" id="IPR017871">
    <property type="entry name" value="ABC_transporter-like_CS"/>
</dbReference>
<dbReference type="SMART" id="SM00382">
    <property type="entry name" value="AAA"/>
    <property type="match status" value="1"/>
</dbReference>
<evidence type="ECO:0000256" key="1">
    <source>
        <dbReference type="ARBA" id="ARBA00005417"/>
    </source>
</evidence>
<evidence type="ECO:0000256" key="3">
    <source>
        <dbReference type="ARBA" id="ARBA00022741"/>
    </source>
</evidence>
<dbReference type="InterPro" id="IPR050166">
    <property type="entry name" value="ABC_transporter_ATP-bind"/>
</dbReference>
<dbReference type="GO" id="GO:0005524">
    <property type="term" value="F:ATP binding"/>
    <property type="evidence" value="ECO:0007669"/>
    <property type="project" value="UniProtKB-KW"/>
</dbReference>
<evidence type="ECO:0000313" key="6">
    <source>
        <dbReference type="EMBL" id="SDW22554.1"/>
    </source>
</evidence>
<dbReference type="GO" id="GO:0016887">
    <property type="term" value="F:ATP hydrolysis activity"/>
    <property type="evidence" value="ECO:0007669"/>
    <property type="project" value="InterPro"/>
</dbReference>
<keyword evidence="7" id="KW-1185">Reference proteome</keyword>